<sequence>MTDDRAPYGTWEPASTADVVRWFAPLDGRWWVAGGVAIELAVGHRLRGHGDIDVLMLRRDQAAAQRVLAGWEWWCADPPGRLRPWAPGEVLPVGVHDIWCRPGPDEPWRVQLMLDESDGPDWTSRRDVRVRRPVRDLGARTADGTPYLVPEVQLYYKARSPRPKDETDFEAVLPVLSAPQRRWLADAITLSYGPHPWTDRLSVPSGPTA</sequence>
<comment type="caution">
    <text evidence="1">The sequence shown here is derived from an EMBL/GenBank/DDBJ whole genome shotgun (WGS) entry which is preliminary data.</text>
</comment>
<dbReference type="Gene3D" id="3.30.460.40">
    <property type="match status" value="1"/>
</dbReference>
<organism evidence="1 2">
    <name type="scientific">Streptomyces pactum</name>
    <dbReference type="NCBI Taxonomy" id="68249"/>
    <lineage>
        <taxon>Bacteria</taxon>
        <taxon>Bacillati</taxon>
        <taxon>Actinomycetota</taxon>
        <taxon>Actinomycetes</taxon>
        <taxon>Kitasatosporales</taxon>
        <taxon>Streptomycetaceae</taxon>
        <taxon>Streptomyces</taxon>
    </lineage>
</organism>
<accession>A0ABS0NSB5</accession>
<dbReference type="RefSeq" id="WP_197991281.1">
    <property type="nucleotide sequence ID" value="NZ_JACYXC010000001.1"/>
</dbReference>
<dbReference type="Pfam" id="PF10706">
    <property type="entry name" value="Aminoglyc_resit"/>
    <property type="match status" value="1"/>
</dbReference>
<evidence type="ECO:0000313" key="2">
    <source>
        <dbReference type="Proteomes" id="UP000807371"/>
    </source>
</evidence>
<evidence type="ECO:0000313" key="1">
    <source>
        <dbReference type="EMBL" id="MBH5338073.1"/>
    </source>
</evidence>
<protein>
    <submittedName>
        <fullName evidence="1">Amino acid transporter</fullName>
    </submittedName>
</protein>
<reference evidence="1 2" key="1">
    <citation type="submission" date="2020-09" db="EMBL/GenBank/DDBJ databases">
        <title>Biosynthesis of the nuclear factor of activated T cells inhibitor NFAT-133 and its congeners in Streptomyces pactum.</title>
        <authorList>
            <person name="Zhou W."/>
            <person name="Posri P."/>
            <person name="Abugrain M.E."/>
            <person name="Weisberg A.J."/>
            <person name="Chang J.H."/>
            <person name="Mahmud T."/>
        </authorList>
    </citation>
    <scope>NUCLEOTIDE SEQUENCE [LARGE SCALE GENOMIC DNA]</scope>
    <source>
        <strain evidence="1 2">ATCC 27456</strain>
    </source>
</reference>
<gene>
    <name evidence="1" type="ORF">IHE55_26155</name>
</gene>
<keyword evidence="2" id="KW-1185">Reference proteome</keyword>
<dbReference type="InterPro" id="IPR019646">
    <property type="entry name" value="Aminoglyc_AdlTrfase"/>
</dbReference>
<dbReference type="Proteomes" id="UP000807371">
    <property type="component" value="Unassembled WGS sequence"/>
</dbReference>
<proteinExistence type="predicted"/>
<name>A0ABS0NSB5_9ACTN</name>
<dbReference type="EMBL" id="JACYXC010000001">
    <property type="protein sequence ID" value="MBH5338073.1"/>
    <property type="molecule type" value="Genomic_DNA"/>
</dbReference>